<name>A0AA35YLV0_LACSI</name>
<evidence type="ECO:0000313" key="2">
    <source>
        <dbReference type="Proteomes" id="UP001177003"/>
    </source>
</evidence>
<dbReference type="AlphaFoldDB" id="A0AA35YLV0"/>
<sequence length="131" mass="14856">MKRQRRDPRPRVVITDPVQNRTTPIEPSHVAQNIESTFTKSSLVIQYISSLLPESTHMDQDFQSPIVEEVLPSEGAQASRSSFETVELDISKDKRKLSDSELVHVVLLQNNVFNLEQSSTKKNLIIGKQDI</sequence>
<organism evidence="1 2">
    <name type="scientific">Lactuca saligna</name>
    <name type="common">Willowleaf lettuce</name>
    <dbReference type="NCBI Taxonomy" id="75948"/>
    <lineage>
        <taxon>Eukaryota</taxon>
        <taxon>Viridiplantae</taxon>
        <taxon>Streptophyta</taxon>
        <taxon>Embryophyta</taxon>
        <taxon>Tracheophyta</taxon>
        <taxon>Spermatophyta</taxon>
        <taxon>Magnoliopsida</taxon>
        <taxon>eudicotyledons</taxon>
        <taxon>Gunneridae</taxon>
        <taxon>Pentapetalae</taxon>
        <taxon>asterids</taxon>
        <taxon>campanulids</taxon>
        <taxon>Asterales</taxon>
        <taxon>Asteraceae</taxon>
        <taxon>Cichorioideae</taxon>
        <taxon>Cichorieae</taxon>
        <taxon>Lactucinae</taxon>
        <taxon>Lactuca</taxon>
    </lineage>
</organism>
<proteinExistence type="predicted"/>
<gene>
    <name evidence="1" type="ORF">LSALG_LOCUS16217</name>
</gene>
<dbReference type="EMBL" id="OX465079">
    <property type="protein sequence ID" value="CAI9276227.1"/>
    <property type="molecule type" value="Genomic_DNA"/>
</dbReference>
<accession>A0AA35YLV0</accession>
<keyword evidence="2" id="KW-1185">Reference proteome</keyword>
<evidence type="ECO:0000313" key="1">
    <source>
        <dbReference type="EMBL" id="CAI9276227.1"/>
    </source>
</evidence>
<protein>
    <submittedName>
        <fullName evidence="1">Uncharacterized protein</fullName>
    </submittedName>
</protein>
<dbReference type="Proteomes" id="UP001177003">
    <property type="component" value="Chromosome 3"/>
</dbReference>
<reference evidence="1" key="1">
    <citation type="submission" date="2023-04" db="EMBL/GenBank/DDBJ databases">
        <authorList>
            <person name="Vijverberg K."/>
            <person name="Xiong W."/>
            <person name="Schranz E."/>
        </authorList>
    </citation>
    <scope>NUCLEOTIDE SEQUENCE</scope>
</reference>